<feature type="binding site" evidence="9">
    <location>
        <position position="68"/>
    </location>
    <ligand>
        <name>ATP</name>
        <dbReference type="ChEBI" id="CHEBI:30616"/>
    </ligand>
</feature>
<name>A0A1G6JIA5_9BACT</name>
<evidence type="ECO:0000256" key="5">
    <source>
        <dbReference type="ARBA" id="ARBA00022840"/>
    </source>
</evidence>
<feature type="binding site" evidence="9">
    <location>
        <position position="174"/>
    </location>
    <ligand>
        <name>ATP</name>
        <dbReference type="ChEBI" id="CHEBI:30616"/>
    </ligand>
</feature>
<dbReference type="Gene3D" id="3.40.50.300">
    <property type="entry name" value="P-loop containing nucleotide triphosphate hydrolases"/>
    <property type="match status" value="1"/>
</dbReference>
<dbReference type="EMBL" id="SRME01000002">
    <property type="protein sequence ID" value="TGG88230.1"/>
    <property type="molecule type" value="Genomic_DNA"/>
</dbReference>
<evidence type="ECO:0000256" key="6">
    <source>
        <dbReference type="ARBA" id="ARBA00023125"/>
    </source>
</evidence>
<dbReference type="Pfam" id="PF17864">
    <property type="entry name" value="AAA_lid_4"/>
    <property type="match status" value="1"/>
</dbReference>
<evidence type="ECO:0000256" key="3">
    <source>
        <dbReference type="ARBA" id="ARBA00022763"/>
    </source>
</evidence>
<organism evidence="11 13">
    <name type="scientific">Geotoga petraea</name>
    <dbReference type="NCBI Taxonomy" id="28234"/>
    <lineage>
        <taxon>Bacteria</taxon>
        <taxon>Thermotogati</taxon>
        <taxon>Thermotogota</taxon>
        <taxon>Thermotogae</taxon>
        <taxon>Petrotogales</taxon>
        <taxon>Petrotogaceae</taxon>
        <taxon>Geotoga</taxon>
    </lineage>
</organism>
<feature type="domain" description="AAA+ ATPase" evidence="10">
    <location>
        <begin position="54"/>
        <end position="185"/>
    </location>
</feature>
<comment type="function">
    <text evidence="9">The RuvA-RuvB-RuvC complex processes Holliday junction (HJ) DNA during genetic recombination and DNA repair, while the RuvA-RuvB complex plays an important role in the rescue of blocked DNA replication forks via replication fork reversal (RFR). RuvA specifically binds to HJ cruciform DNA, conferring on it an open structure. The RuvB hexamer acts as an ATP-dependent pump, pulling dsDNA into and through the RuvAB complex. RuvB forms 2 homohexamers on either side of HJ DNA bound by 1 or 2 RuvA tetramers; 4 subunits per hexamer contact DNA at a time. Coordinated motions by a converter formed by DNA-disengaged RuvB subunits stimulates ATP hydrolysis and nucleotide exchange. Immobilization of the converter enables RuvB to convert the ATP-contained energy into a lever motion, pulling 2 nucleotides of DNA out of the RuvA tetramer per ATP hydrolyzed, thus driving DNA branch migration. The RuvB motors rotate together with the DNA substrate, which together with the progressing nucleotide cycle form the mechanistic basis for DNA recombination by continuous HJ branch migration. Branch migration allows RuvC to scan DNA until it finds its consensus sequence, where it cleaves and resolves cruciform DNA.</text>
</comment>
<comment type="catalytic activity">
    <reaction evidence="9">
        <text>ATP + H2O = ADP + phosphate + H(+)</text>
        <dbReference type="Rhea" id="RHEA:13065"/>
        <dbReference type="ChEBI" id="CHEBI:15377"/>
        <dbReference type="ChEBI" id="CHEBI:15378"/>
        <dbReference type="ChEBI" id="CHEBI:30616"/>
        <dbReference type="ChEBI" id="CHEBI:43474"/>
        <dbReference type="ChEBI" id="CHEBI:456216"/>
    </reaction>
</comment>
<protein>
    <recommendedName>
        <fullName evidence="9">Holliday junction branch migration complex subunit RuvB</fullName>
        <ecNumber evidence="9">3.6.4.-</ecNumber>
    </recommendedName>
</protein>
<feature type="binding site" evidence="9">
    <location>
        <position position="69"/>
    </location>
    <ligand>
        <name>Mg(2+)</name>
        <dbReference type="ChEBI" id="CHEBI:18420"/>
    </ligand>
</feature>
<dbReference type="GO" id="GO:0005524">
    <property type="term" value="F:ATP binding"/>
    <property type="evidence" value="ECO:0007669"/>
    <property type="project" value="UniProtKB-UniRule"/>
</dbReference>
<dbReference type="GO" id="GO:0000400">
    <property type="term" value="F:four-way junction DNA binding"/>
    <property type="evidence" value="ECO:0007669"/>
    <property type="project" value="UniProtKB-UniRule"/>
</dbReference>
<accession>A0A1G6JIA5</accession>
<dbReference type="HAMAP" id="MF_00016">
    <property type="entry name" value="DNA_HJ_migration_RuvB"/>
    <property type="match status" value="1"/>
</dbReference>
<dbReference type="Gene3D" id="1.10.8.60">
    <property type="match status" value="1"/>
</dbReference>
<evidence type="ECO:0000313" key="12">
    <source>
        <dbReference type="EMBL" id="TGG88230.1"/>
    </source>
</evidence>
<proteinExistence type="inferred from homology"/>
<comment type="domain">
    <text evidence="9">Has 3 domains, the large (RuvB-L) and small ATPase (RuvB-S) domains and the C-terminal head (RuvB-H) domain. The head domain binds DNA, while the ATPase domains jointly bind ATP, ADP or are empty depending on the state of the subunit in the translocation cycle. During a single DNA translocation step the structure of each domain remains the same, but their relative positions change.</text>
</comment>
<dbReference type="GO" id="GO:0006310">
    <property type="term" value="P:DNA recombination"/>
    <property type="evidence" value="ECO:0007669"/>
    <property type="project" value="UniProtKB-UniRule"/>
</dbReference>
<dbReference type="OrthoDB" id="9804478at2"/>
<keyword evidence="3 9" id="KW-0227">DNA damage</keyword>
<keyword evidence="1 9" id="KW-0963">Cytoplasm</keyword>
<evidence type="ECO:0000313" key="14">
    <source>
        <dbReference type="Proteomes" id="UP000297288"/>
    </source>
</evidence>
<dbReference type="STRING" id="28234.SAMN04488588_0540"/>
<dbReference type="PANTHER" id="PTHR42848">
    <property type="match status" value="1"/>
</dbReference>
<dbReference type="Proteomes" id="UP000199322">
    <property type="component" value="Unassembled WGS sequence"/>
</dbReference>
<dbReference type="SMART" id="SM00382">
    <property type="entry name" value="AAA"/>
    <property type="match status" value="1"/>
</dbReference>
<dbReference type="EC" id="3.6.4.-" evidence="9"/>
<dbReference type="NCBIfam" id="NF000868">
    <property type="entry name" value="PRK00080.1"/>
    <property type="match status" value="1"/>
</dbReference>
<evidence type="ECO:0000256" key="9">
    <source>
        <dbReference type="HAMAP-Rule" id="MF_00016"/>
    </source>
</evidence>
<dbReference type="InterPro" id="IPR003593">
    <property type="entry name" value="AAA+_ATPase"/>
</dbReference>
<feature type="region of interest" description="Large ATPase domain (RuvB-L)" evidence="9">
    <location>
        <begin position="4"/>
        <end position="184"/>
    </location>
</feature>
<feature type="region of interest" description="Small ATPAse domain (RuvB-S)" evidence="9">
    <location>
        <begin position="185"/>
        <end position="255"/>
    </location>
</feature>
<gene>
    <name evidence="9 12" type="primary">ruvB</name>
    <name evidence="12" type="ORF">E4650_04105</name>
    <name evidence="11" type="ORF">SAMN04488588_0540</name>
</gene>
<dbReference type="SUPFAM" id="SSF52540">
    <property type="entry name" value="P-loop containing nucleoside triphosphate hydrolases"/>
    <property type="match status" value="1"/>
</dbReference>
<comment type="subcellular location">
    <subcellularLocation>
        <location evidence="9">Cytoplasm</location>
    </subcellularLocation>
</comment>
<dbReference type="AlphaFoldDB" id="A0A1G6JIA5"/>
<dbReference type="InterPro" id="IPR008823">
    <property type="entry name" value="RuvB_wg_C"/>
</dbReference>
<dbReference type="Pfam" id="PF05496">
    <property type="entry name" value="RuvB_N"/>
    <property type="match status" value="1"/>
</dbReference>
<feature type="binding site" evidence="9">
    <location>
        <position position="221"/>
    </location>
    <ligand>
        <name>ATP</name>
        <dbReference type="ChEBI" id="CHEBI:30616"/>
    </ligand>
</feature>
<dbReference type="EMBL" id="FMYV01000002">
    <property type="protein sequence ID" value="SDC18469.1"/>
    <property type="molecule type" value="Genomic_DNA"/>
</dbReference>
<keyword evidence="2 9" id="KW-0547">Nucleotide-binding</keyword>
<feature type="region of interest" description="Head domain (RuvB-H)" evidence="9">
    <location>
        <begin position="258"/>
        <end position="345"/>
    </location>
</feature>
<dbReference type="InterPro" id="IPR036390">
    <property type="entry name" value="WH_DNA-bd_sf"/>
</dbReference>
<dbReference type="InterPro" id="IPR004605">
    <property type="entry name" value="DNA_helicase_Holl-junc_RuvB"/>
</dbReference>
<dbReference type="SUPFAM" id="SSF46785">
    <property type="entry name" value="Winged helix' DNA-binding domain"/>
    <property type="match status" value="1"/>
</dbReference>
<keyword evidence="13" id="KW-1185">Reference proteome</keyword>
<keyword evidence="5 9" id="KW-0067">ATP-binding</keyword>
<feature type="binding site" evidence="9">
    <location>
        <position position="313"/>
    </location>
    <ligand>
        <name>DNA</name>
        <dbReference type="ChEBI" id="CHEBI:16991"/>
    </ligand>
</feature>
<comment type="subunit">
    <text evidence="9">Homohexamer. Forms an RuvA(8)-RuvB(12)-Holliday junction (HJ) complex. HJ DNA is sandwiched between 2 RuvA tetramers; dsDNA enters through RuvA and exits via RuvB. An RuvB hexamer assembles on each DNA strand where it exits the tetramer. Each RuvB hexamer is contacted by two RuvA subunits (via domain III) on 2 adjacent RuvB subunits; this complex drives branch migration. In the full resolvosome a probable DNA-RuvA(4)-RuvB(12)-RuvC(2) complex forms which resolves the HJ.</text>
</comment>
<dbReference type="Pfam" id="PF05491">
    <property type="entry name" value="WHD_RuvB"/>
    <property type="match status" value="1"/>
</dbReference>
<feature type="binding site" evidence="9">
    <location>
        <position position="69"/>
    </location>
    <ligand>
        <name>ATP</name>
        <dbReference type="ChEBI" id="CHEBI:30616"/>
    </ligand>
</feature>
<reference evidence="12 14" key="2">
    <citation type="submission" date="2019-04" db="EMBL/GenBank/DDBJ databases">
        <title>Draft genome sequence data and analysis of a Fermenting Bacterium, Geotoga petraea strain HO-Geo1, isolated from heavy-oil petroleum reservoir in Russia.</title>
        <authorList>
            <person name="Grouzdev D.S."/>
            <person name="Semenova E.M."/>
            <person name="Sokolova D.S."/>
            <person name="Tourova T.P."/>
            <person name="Poltaraus A.B."/>
            <person name="Nazina T.N."/>
        </authorList>
    </citation>
    <scope>NUCLEOTIDE SEQUENCE [LARGE SCALE GENOMIC DNA]</scope>
    <source>
        <strain evidence="12 14">HO-Geo1</strain>
    </source>
</reference>
<dbReference type="InterPro" id="IPR036388">
    <property type="entry name" value="WH-like_DNA-bd_sf"/>
</dbReference>
<dbReference type="RefSeq" id="WP_091402600.1">
    <property type="nucleotide sequence ID" value="NZ_FMYV01000002.1"/>
</dbReference>
<sequence length="345" mass="38639">MEFEDKGLLNPLDKQDEVNIVNLRPKFLNEYIGQNTIKRKLNVAIDAAKLRKENLDHTILAGPPGLGKTTMANVIANEMGSNIQITSGPVLERAGDLAAILTNLSTGDILFIDEIHRLNRSVEEILYSAMEDFQLDIMIGKGPSARSIRVDLQPFTLIGATTRLGLLASPLRSRFGLILEMDFYPADDLKEIIVRSADLLDIKINDDAALLLAQRSRGTPRIANRLLKRVRDFVQVKEKDTIDIEHVEETMKLYEIDHFGLDEMDRKILKTVIINYKGGPVGINALGSSLGIESDTISEVYEPYLLQNGFLIRTHRGRLATDKAYKHLKLSQNHKDLNLWGDSNG</sequence>
<feature type="binding site" evidence="9">
    <location>
        <begin position="131"/>
        <end position="133"/>
    </location>
    <ligand>
        <name>ATP</name>
        <dbReference type="ChEBI" id="CHEBI:30616"/>
    </ligand>
</feature>
<evidence type="ECO:0000259" key="10">
    <source>
        <dbReference type="SMART" id="SM00382"/>
    </source>
</evidence>
<dbReference type="GO" id="GO:0016787">
    <property type="term" value="F:hydrolase activity"/>
    <property type="evidence" value="ECO:0007669"/>
    <property type="project" value="UniProtKB-KW"/>
</dbReference>
<dbReference type="InterPro" id="IPR027417">
    <property type="entry name" value="P-loop_NTPase"/>
</dbReference>
<keyword evidence="7 9" id="KW-0233">DNA recombination</keyword>
<dbReference type="PANTHER" id="PTHR42848:SF1">
    <property type="entry name" value="HOLLIDAY JUNCTION BRANCH MIGRATION COMPLEX SUBUNIT RUVB"/>
    <property type="match status" value="1"/>
</dbReference>
<comment type="similarity">
    <text evidence="9">Belongs to the RuvB family.</text>
</comment>
<feature type="binding site" evidence="9">
    <location>
        <position position="65"/>
    </location>
    <ligand>
        <name>ATP</name>
        <dbReference type="ChEBI" id="CHEBI:30616"/>
    </ligand>
</feature>
<evidence type="ECO:0000313" key="11">
    <source>
        <dbReference type="EMBL" id="SDC18469.1"/>
    </source>
</evidence>
<dbReference type="Gene3D" id="1.10.10.10">
    <property type="entry name" value="Winged helix-like DNA-binding domain superfamily/Winged helix DNA-binding domain"/>
    <property type="match status" value="1"/>
</dbReference>
<keyword evidence="11" id="KW-0347">Helicase</keyword>
<evidence type="ECO:0000256" key="4">
    <source>
        <dbReference type="ARBA" id="ARBA00022801"/>
    </source>
</evidence>
<feature type="binding site" evidence="9">
    <location>
        <position position="70"/>
    </location>
    <ligand>
        <name>ATP</name>
        <dbReference type="ChEBI" id="CHEBI:30616"/>
    </ligand>
</feature>
<dbReference type="CDD" id="cd00009">
    <property type="entry name" value="AAA"/>
    <property type="match status" value="1"/>
</dbReference>
<reference evidence="11 13" key="1">
    <citation type="submission" date="2016-10" db="EMBL/GenBank/DDBJ databases">
        <authorList>
            <person name="de Groot N.N."/>
        </authorList>
    </citation>
    <scope>NUCLEOTIDE SEQUENCE [LARGE SCALE GENOMIC DNA]</scope>
    <source>
        <strain evidence="11 13">WG14</strain>
    </source>
</reference>
<evidence type="ECO:0000256" key="1">
    <source>
        <dbReference type="ARBA" id="ARBA00022490"/>
    </source>
</evidence>
<dbReference type="NCBIfam" id="TIGR00635">
    <property type="entry name" value="ruvB"/>
    <property type="match status" value="1"/>
</dbReference>
<feature type="binding site" evidence="9">
    <location>
        <position position="23"/>
    </location>
    <ligand>
        <name>ATP</name>
        <dbReference type="ChEBI" id="CHEBI:30616"/>
    </ligand>
</feature>
<dbReference type="InterPro" id="IPR008824">
    <property type="entry name" value="RuvB-like_N"/>
</dbReference>
<dbReference type="GO" id="GO:0009378">
    <property type="term" value="F:four-way junction helicase activity"/>
    <property type="evidence" value="ECO:0007669"/>
    <property type="project" value="InterPro"/>
</dbReference>
<evidence type="ECO:0000256" key="8">
    <source>
        <dbReference type="ARBA" id="ARBA00023204"/>
    </source>
</evidence>
<dbReference type="GO" id="GO:0006281">
    <property type="term" value="P:DNA repair"/>
    <property type="evidence" value="ECO:0007669"/>
    <property type="project" value="UniProtKB-UniRule"/>
</dbReference>
<evidence type="ECO:0000313" key="13">
    <source>
        <dbReference type="Proteomes" id="UP000199322"/>
    </source>
</evidence>
<evidence type="ECO:0000256" key="2">
    <source>
        <dbReference type="ARBA" id="ARBA00022741"/>
    </source>
</evidence>
<evidence type="ECO:0000256" key="7">
    <source>
        <dbReference type="ARBA" id="ARBA00023172"/>
    </source>
</evidence>
<dbReference type="GO" id="GO:0048476">
    <property type="term" value="C:Holliday junction resolvase complex"/>
    <property type="evidence" value="ECO:0007669"/>
    <property type="project" value="UniProtKB-UniRule"/>
</dbReference>
<keyword evidence="6 9" id="KW-0238">DNA-binding</keyword>
<dbReference type="Proteomes" id="UP000297288">
    <property type="component" value="Unassembled WGS sequence"/>
</dbReference>
<dbReference type="GO" id="GO:0005737">
    <property type="term" value="C:cytoplasm"/>
    <property type="evidence" value="ECO:0007669"/>
    <property type="project" value="UniProtKB-SubCell"/>
</dbReference>
<feature type="binding site" evidence="9">
    <location>
        <position position="184"/>
    </location>
    <ligand>
        <name>ATP</name>
        <dbReference type="ChEBI" id="CHEBI:30616"/>
    </ligand>
</feature>
<keyword evidence="8 9" id="KW-0234">DNA repair</keyword>
<dbReference type="InterPro" id="IPR041445">
    <property type="entry name" value="AAA_lid_4"/>
</dbReference>
<feature type="binding site" evidence="9">
    <location>
        <position position="318"/>
    </location>
    <ligand>
        <name>DNA</name>
        <dbReference type="ChEBI" id="CHEBI:16991"/>
    </ligand>
</feature>
<keyword evidence="4 9" id="KW-0378">Hydrolase</keyword>
<feature type="binding site" evidence="9">
    <location>
        <position position="24"/>
    </location>
    <ligand>
        <name>ATP</name>
        <dbReference type="ChEBI" id="CHEBI:30616"/>
    </ligand>
</feature>
<comment type="caution">
    <text evidence="9">Lacks conserved residue(s) required for the propagation of feature annotation.</text>
</comment>